<dbReference type="OrthoDB" id="9802792at2"/>
<evidence type="ECO:0000313" key="4">
    <source>
        <dbReference type="Proteomes" id="UP000199403"/>
    </source>
</evidence>
<dbReference type="STRING" id="1416801.SAMN05192553_101141"/>
<feature type="domain" description="DUF1508" evidence="2">
    <location>
        <begin position="9"/>
        <end position="53"/>
    </location>
</feature>
<dbReference type="Proteomes" id="UP000199403">
    <property type="component" value="Unassembled WGS sequence"/>
</dbReference>
<reference evidence="4" key="1">
    <citation type="submission" date="2016-10" db="EMBL/GenBank/DDBJ databases">
        <authorList>
            <person name="Varghese N."/>
            <person name="Submissions S."/>
        </authorList>
    </citation>
    <scope>NUCLEOTIDE SEQUENCE [LARGE SCALE GENOMIC DNA]</scope>
    <source>
        <strain evidence="4">IBRC-M 10761</strain>
    </source>
</reference>
<dbReference type="InterPro" id="IPR051141">
    <property type="entry name" value="UPF0339_domain"/>
</dbReference>
<feature type="domain" description="DUF1508" evidence="2">
    <location>
        <begin position="60"/>
        <end position="107"/>
    </location>
</feature>
<dbReference type="Gene3D" id="2.30.29.80">
    <property type="match status" value="1"/>
</dbReference>
<dbReference type="EMBL" id="FNZH01000001">
    <property type="protein sequence ID" value="SEI75822.1"/>
    <property type="molecule type" value="Genomic_DNA"/>
</dbReference>
<evidence type="ECO:0000313" key="3">
    <source>
        <dbReference type="EMBL" id="SEI75822.1"/>
    </source>
</evidence>
<evidence type="ECO:0000256" key="1">
    <source>
        <dbReference type="SAM" id="MobiDB-lite"/>
    </source>
</evidence>
<dbReference type="Pfam" id="PF07411">
    <property type="entry name" value="DUF1508"/>
    <property type="match status" value="2"/>
</dbReference>
<accession>A0A1H6TJ92</accession>
<evidence type="ECO:0000259" key="2">
    <source>
        <dbReference type="Pfam" id="PF07411"/>
    </source>
</evidence>
<organism evidence="3 4">
    <name type="scientific">Cyclobacterium xiamenense</name>
    <dbReference type="NCBI Taxonomy" id="1297121"/>
    <lineage>
        <taxon>Bacteria</taxon>
        <taxon>Pseudomonadati</taxon>
        <taxon>Bacteroidota</taxon>
        <taxon>Cytophagia</taxon>
        <taxon>Cytophagales</taxon>
        <taxon>Cyclobacteriaceae</taxon>
        <taxon>Cyclobacterium</taxon>
    </lineage>
</organism>
<dbReference type="InterPro" id="IPR010879">
    <property type="entry name" value="DUF1508"/>
</dbReference>
<dbReference type="PANTHER" id="PTHR40606:SF1">
    <property type="entry name" value="UPF0339 PROTEIN YEGP"/>
    <property type="match status" value="1"/>
</dbReference>
<dbReference type="AlphaFoldDB" id="A0A1H6TJ92"/>
<dbReference type="InterPro" id="IPR036913">
    <property type="entry name" value="YegP-like_sf"/>
</dbReference>
<feature type="region of interest" description="Disordered" evidence="1">
    <location>
        <begin position="88"/>
        <end position="109"/>
    </location>
</feature>
<proteinExistence type="predicted"/>
<keyword evidence="4" id="KW-1185">Reference proteome</keyword>
<name>A0A1H6TJ92_9BACT</name>
<gene>
    <name evidence="3" type="ORF">SAMN05192553_101141</name>
</gene>
<dbReference type="SUPFAM" id="SSF160113">
    <property type="entry name" value="YegP-like"/>
    <property type="match status" value="2"/>
</dbReference>
<protein>
    <recommendedName>
        <fullName evidence="2">DUF1508 domain-containing protein</fullName>
    </recommendedName>
</protein>
<dbReference type="PANTHER" id="PTHR40606">
    <property type="match status" value="1"/>
</dbReference>
<sequence length="109" mass="11862">MGKFEVYIDKGDKYRFRLKASNGQPILASQGYASKASCMNGIESVKKNAGDDAKFLRLTAKDGSPYFDLIAENKQVIGTSQMYSSKESMENGIASVKKNAPSAPIEELS</sequence>